<dbReference type="AlphaFoldDB" id="A0A164ZWQ2"/>
<sequence>MDVANVRVLIVMLLVIGLASAQVNFSTSWGKRSPSVLSAAPASSAQGSYLALRQKLHSKKEPGMESQHNVLPDSDSGAQTVYDEAEDQRTSGLLPSPCLSLLKVLMLVNQIAETELQKVEKYDRQQQ</sequence>
<gene>
    <name evidence="5" type="ORF">APZ42_017496</name>
</gene>
<comment type="function">
    <text evidence="1">This hormone adapts the animal to light backgrounds by stimulating concentration of the pigment of its red body-chromatophores.</text>
</comment>
<dbReference type="PROSITE" id="PS00256">
    <property type="entry name" value="AKH"/>
    <property type="match status" value="1"/>
</dbReference>
<evidence type="ECO:0000313" key="5">
    <source>
        <dbReference type="EMBL" id="KZS16876.1"/>
    </source>
</evidence>
<proteinExistence type="predicted"/>
<comment type="caution">
    <text evidence="5">The sequence shown here is derived from an EMBL/GenBank/DDBJ whole genome shotgun (WGS) entry which is preliminary data.</text>
</comment>
<dbReference type="InterPro" id="IPR002047">
    <property type="entry name" value="Adipokinetic_hormone_CS"/>
</dbReference>
<organism evidence="5 6">
    <name type="scientific">Daphnia magna</name>
    <dbReference type="NCBI Taxonomy" id="35525"/>
    <lineage>
        <taxon>Eukaryota</taxon>
        <taxon>Metazoa</taxon>
        <taxon>Ecdysozoa</taxon>
        <taxon>Arthropoda</taxon>
        <taxon>Crustacea</taxon>
        <taxon>Branchiopoda</taxon>
        <taxon>Diplostraca</taxon>
        <taxon>Cladocera</taxon>
        <taxon>Anomopoda</taxon>
        <taxon>Daphniidae</taxon>
        <taxon>Daphnia</taxon>
    </lineage>
</organism>
<dbReference type="GO" id="GO:0005576">
    <property type="term" value="C:extracellular region"/>
    <property type="evidence" value="ECO:0007669"/>
    <property type="project" value="UniProtKB-SubCell"/>
</dbReference>
<keyword evidence="6" id="KW-1185">Reference proteome</keyword>
<reference evidence="5 6" key="1">
    <citation type="submission" date="2016-03" db="EMBL/GenBank/DDBJ databases">
        <title>EvidentialGene: Evidence-directed Construction of Genes on Genomes.</title>
        <authorList>
            <person name="Gilbert D.G."/>
            <person name="Choi J.-H."/>
            <person name="Mockaitis K."/>
            <person name="Colbourne J."/>
            <person name="Pfrender M."/>
        </authorList>
    </citation>
    <scope>NUCLEOTIDE SEQUENCE [LARGE SCALE GENOMIC DNA]</scope>
    <source>
        <strain evidence="5 6">Xinb3</strain>
        <tissue evidence="5">Complete organism</tissue>
    </source>
</reference>
<accession>A0A164ZWQ2</accession>
<keyword evidence="4" id="KW-0964">Secreted</keyword>
<name>A0A164ZWQ2_9CRUS</name>
<evidence type="ECO:0000313" key="6">
    <source>
        <dbReference type="Proteomes" id="UP000076858"/>
    </source>
</evidence>
<evidence type="ECO:0000256" key="4">
    <source>
        <dbReference type="ARBA" id="ARBA00022525"/>
    </source>
</evidence>
<evidence type="ECO:0000256" key="1">
    <source>
        <dbReference type="ARBA" id="ARBA00002463"/>
    </source>
</evidence>
<keyword evidence="3" id="KW-0608">Pigment</keyword>
<dbReference type="EMBL" id="LRGB01000687">
    <property type="protein sequence ID" value="KZS16876.1"/>
    <property type="molecule type" value="Genomic_DNA"/>
</dbReference>
<dbReference type="Proteomes" id="UP000076858">
    <property type="component" value="Unassembled WGS sequence"/>
</dbReference>
<evidence type="ECO:0000256" key="3">
    <source>
        <dbReference type="ARBA" id="ARBA00022474"/>
    </source>
</evidence>
<dbReference type="OrthoDB" id="6367798at2759"/>
<evidence type="ECO:0000256" key="2">
    <source>
        <dbReference type="ARBA" id="ARBA00004613"/>
    </source>
</evidence>
<protein>
    <submittedName>
        <fullName evidence="5">Putative Adipokinetic hormone preprohormone</fullName>
    </submittedName>
</protein>
<comment type="subcellular location">
    <subcellularLocation>
        <location evidence="2">Secreted</location>
    </subcellularLocation>
</comment>
<dbReference type="GO" id="GO:0031409">
    <property type="term" value="F:pigment binding"/>
    <property type="evidence" value="ECO:0007669"/>
    <property type="project" value="UniProtKB-KW"/>
</dbReference>
<dbReference type="GO" id="GO:0005179">
    <property type="term" value="F:hormone activity"/>
    <property type="evidence" value="ECO:0007669"/>
    <property type="project" value="InterPro"/>
</dbReference>